<dbReference type="Proteomes" id="UP001597116">
    <property type="component" value="Unassembled WGS sequence"/>
</dbReference>
<protein>
    <submittedName>
        <fullName evidence="1">Uncharacterized protein</fullName>
    </submittedName>
</protein>
<name>A0ABW3Q729_9BACT</name>
<proteinExistence type="predicted"/>
<dbReference type="EMBL" id="JBHTLP010000011">
    <property type="protein sequence ID" value="MFD1143408.1"/>
    <property type="molecule type" value="Genomic_DNA"/>
</dbReference>
<accession>A0ABW3Q729</accession>
<evidence type="ECO:0000313" key="2">
    <source>
        <dbReference type="Proteomes" id="UP001597116"/>
    </source>
</evidence>
<sequence length="98" mass="11068">MNRILVKGADDQHCYSALAKAGYPAQAIEKLQFVEIKQVPAGQPSQQETKTRLTFIFQGKPPRNTDHPSRQTPAPRIRVFEGYLSQRRFELVRASGSI</sequence>
<organism evidence="1 2">
    <name type="scientific">Larkinella insperata</name>
    <dbReference type="NCBI Taxonomy" id="332158"/>
    <lineage>
        <taxon>Bacteria</taxon>
        <taxon>Pseudomonadati</taxon>
        <taxon>Bacteroidota</taxon>
        <taxon>Cytophagia</taxon>
        <taxon>Cytophagales</taxon>
        <taxon>Spirosomataceae</taxon>
        <taxon>Larkinella</taxon>
    </lineage>
</organism>
<comment type="caution">
    <text evidence="1">The sequence shown here is derived from an EMBL/GenBank/DDBJ whole genome shotgun (WGS) entry which is preliminary data.</text>
</comment>
<dbReference type="RefSeq" id="WP_265991352.1">
    <property type="nucleotide sequence ID" value="NZ_CP110973.1"/>
</dbReference>
<keyword evidence="2" id="KW-1185">Reference proteome</keyword>
<gene>
    <name evidence="1" type="ORF">ACFQ4C_19925</name>
</gene>
<reference evidence="2" key="1">
    <citation type="journal article" date="2019" name="Int. J. Syst. Evol. Microbiol.">
        <title>The Global Catalogue of Microorganisms (GCM) 10K type strain sequencing project: providing services to taxonomists for standard genome sequencing and annotation.</title>
        <authorList>
            <consortium name="The Broad Institute Genomics Platform"/>
            <consortium name="The Broad Institute Genome Sequencing Center for Infectious Disease"/>
            <person name="Wu L."/>
            <person name="Ma J."/>
        </authorList>
    </citation>
    <scope>NUCLEOTIDE SEQUENCE [LARGE SCALE GENOMIC DNA]</scope>
    <source>
        <strain evidence="2">CCUG 55608</strain>
    </source>
</reference>
<evidence type="ECO:0000313" key="1">
    <source>
        <dbReference type="EMBL" id="MFD1143408.1"/>
    </source>
</evidence>